<dbReference type="Proteomes" id="UP001246473">
    <property type="component" value="Unassembled WGS sequence"/>
</dbReference>
<comment type="caution">
    <text evidence="2">The sequence shown here is derived from an EMBL/GenBank/DDBJ whole genome shotgun (WGS) entry which is preliminary data.</text>
</comment>
<dbReference type="RefSeq" id="WP_028197308.1">
    <property type="nucleotide sequence ID" value="NZ_CADFGE010000015.1"/>
</dbReference>
<dbReference type="EMBL" id="JANSLM010000013">
    <property type="protein sequence ID" value="MDT8841622.1"/>
    <property type="molecule type" value="Genomic_DNA"/>
</dbReference>
<evidence type="ECO:0000256" key="1">
    <source>
        <dbReference type="SAM" id="SignalP"/>
    </source>
</evidence>
<evidence type="ECO:0008006" key="4">
    <source>
        <dbReference type="Google" id="ProtNLM"/>
    </source>
</evidence>
<sequence length="85" mass="8929">MKRTFALLAASLAVFSAVNAASAATEDEQAKACRGDAMHFCAAEIPNKEKITACMKQHVDELSPACRAMFKGGKKDGAKANPASQ</sequence>
<evidence type="ECO:0000313" key="3">
    <source>
        <dbReference type="Proteomes" id="UP001246473"/>
    </source>
</evidence>
<protein>
    <recommendedName>
        <fullName evidence="4">Cysteine rich repeat-containing protein</fullName>
    </recommendedName>
</protein>
<name>A0AAJ4CG22_9BURK</name>
<keyword evidence="1" id="KW-0732">Signal</keyword>
<proteinExistence type="predicted"/>
<dbReference type="AlphaFoldDB" id="A0AAJ4CG22"/>
<evidence type="ECO:0000313" key="2">
    <source>
        <dbReference type="EMBL" id="MDT8841622.1"/>
    </source>
</evidence>
<accession>A0AAJ4CG22</accession>
<gene>
    <name evidence="2" type="ORF">ParKJ_29790</name>
</gene>
<feature type="chain" id="PRO_5042485847" description="Cysteine rich repeat-containing protein" evidence="1">
    <location>
        <begin position="24"/>
        <end position="85"/>
    </location>
</feature>
<reference evidence="2" key="1">
    <citation type="submission" date="2022-08" db="EMBL/GenBank/DDBJ databases">
        <authorList>
            <person name="Kim S.-J."/>
        </authorList>
    </citation>
    <scope>NUCLEOTIDE SEQUENCE</scope>
    <source>
        <strain evidence="2">KJ</strain>
    </source>
</reference>
<feature type="signal peptide" evidence="1">
    <location>
        <begin position="1"/>
        <end position="23"/>
    </location>
</feature>
<organism evidence="2 3">
    <name type="scientific">Paraburkholderia fungorum</name>
    <dbReference type="NCBI Taxonomy" id="134537"/>
    <lineage>
        <taxon>Bacteria</taxon>
        <taxon>Pseudomonadati</taxon>
        <taxon>Pseudomonadota</taxon>
        <taxon>Betaproteobacteria</taxon>
        <taxon>Burkholderiales</taxon>
        <taxon>Burkholderiaceae</taxon>
        <taxon>Paraburkholderia</taxon>
    </lineage>
</organism>